<protein>
    <submittedName>
        <fullName evidence="1">Uncharacterized protein</fullName>
    </submittedName>
</protein>
<dbReference type="Proteomes" id="UP000078237">
    <property type="component" value="Unassembled WGS sequence"/>
</dbReference>
<reference evidence="1 2" key="1">
    <citation type="journal article" date="2016" name="Genome Announc.">
        <title>Genome Sequence of Madurella mycetomatis mm55, Isolated from a Human Mycetoma Case in Sudan.</title>
        <authorList>
            <person name="Smit S."/>
            <person name="Derks M.F."/>
            <person name="Bervoets S."/>
            <person name="Fahal A."/>
            <person name="van Leeuwen W."/>
            <person name="van Belkum A."/>
            <person name="van de Sande W.W."/>
        </authorList>
    </citation>
    <scope>NUCLEOTIDE SEQUENCE [LARGE SCALE GENOMIC DNA]</scope>
    <source>
        <strain evidence="2">mm55</strain>
    </source>
</reference>
<dbReference type="AlphaFoldDB" id="A0A175VYA0"/>
<proteinExistence type="predicted"/>
<evidence type="ECO:0000313" key="1">
    <source>
        <dbReference type="EMBL" id="KXX76159.1"/>
    </source>
</evidence>
<name>A0A175VYA0_9PEZI</name>
<comment type="caution">
    <text evidence="1">The sequence shown here is derived from an EMBL/GenBank/DDBJ whole genome shotgun (WGS) entry which is preliminary data.</text>
</comment>
<dbReference type="EMBL" id="LCTW02000226">
    <property type="protein sequence ID" value="KXX76159.1"/>
    <property type="molecule type" value="Genomic_DNA"/>
</dbReference>
<gene>
    <name evidence="1" type="ORF">MMYC01_207362</name>
</gene>
<dbReference type="OrthoDB" id="4573176at2759"/>
<keyword evidence="2" id="KW-1185">Reference proteome</keyword>
<dbReference type="VEuPathDB" id="FungiDB:MMYC01_207362"/>
<accession>A0A175VYA0</accession>
<sequence length="56" mass="6157">MCCRKVYIHHRCGHPVTSLVEGCDGGMECPGVADVHTVTNKYPCVLPGCPFYGRFD</sequence>
<organism evidence="1 2">
    <name type="scientific">Madurella mycetomatis</name>
    <dbReference type="NCBI Taxonomy" id="100816"/>
    <lineage>
        <taxon>Eukaryota</taxon>
        <taxon>Fungi</taxon>
        <taxon>Dikarya</taxon>
        <taxon>Ascomycota</taxon>
        <taxon>Pezizomycotina</taxon>
        <taxon>Sordariomycetes</taxon>
        <taxon>Sordariomycetidae</taxon>
        <taxon>Sordariales</taxon>
        <taxon>Sordariales incertae sedis</taxon>
        <taxon>Madurella</taxon>
    </lineage>
</organism>
<evidence type="ECO:0000313" key="2">
    <source>
        <dbReference type="Proteomes" id="UP000078237"/>
    </source>
</evidence>